<dbReference type="STRING" id="320778.ABT57_01310"/>
<gene>
    <name evidence="3" type="ORF">ABT57_01310</name>
</gene>
<dbReference type="OrthoDB" id="9766390at2"/>
<accession>A0A0J1HII1</accession>
<dbReference type="Proteomes" id="UP000035909">
    <property type="component" value="Unassembled WGS sequence"/>
</dbReference>
<evidence type="ECO:0000259" key="2">
    <source>
        <dbReference type="Pfam" id="PF05170"/>
    </source>
</evidence>
<organism evidence="3 4">
    <name type="scientific">Photobacterium ganghwense</name>
    <dbReference type="NCBI Taxonomy" id="320778"/>
    <lineage>
        <taxon>Bacteria</taxon>
        <taxon>Pseudomonadati</taxon>
        <taxon>Pseudomonadota</taxon>
        <taxon>Gammaproteobacteria</taxon>
        <taxon>Vibrionales</taxon>
        <taxon>Vibrionaceae</taxon>
        <taxon>Photobacterium</taxon>
    </lineage>
</organism>
<dbReference type="PANTHER" id="PTHR30441">
    <property type="entry name" value="DUF748 DOMAIN-CONTAINING PROTEIN"/>
    <property type="match status" value="1"/>
</dbReference>
<protein>
    <submittedName>
        <fullName evidence="3">Cell envelope biogenesis protein AsmA</fullName>
    </submittedName>
</protein>
<keyword evidence="4" id="KW-1185">Reference proteome</keyword>
<dbReference type="GO" id="GO:0090313">
    <property type="term" value="P:regulation of protein targeting to membrane"/>
    <property type="evidence" value="ECO:0007669"/>
    <property type="project" value="TreeGrafter"/>
</dbReference>
<dbReference type="Pfam" id="PF05170">
    <property type="entry name" value="AsmA"/>
    <property type="match status" value="1"/>
</dbReference>
<feature type="region of interest" description="Disordered" evidence="1">
    <location>
        <begin position="126"/>
        <end position="148"/>
    </location>
</feature>
<dbReference type="RefSeq" id="WP_047883377.1">
    <property type="nucleotide sequence ID" value="NZ_LDOU01000002.1"/>
</dbReference>
<dbReference type="InterPro" id="IPR052894">
    <property type="entry name" value="AsmA-related"/>
</dbReference>
<dbReference type="PATRIC" id="fig|320778.3.peg.274"/>
<feature type="domain" description="AsmA" evidence="2">
    <location>
        <begin position="2"/>
        <end position="590"/>
    </location>
</feature>
<dbReference type="AlphaFoldDB" id="A0A0J1HII1"/>
<dbReference type="InterPro" id="IPR007844">
    <property type="entry name" value="AsmA"/>
</dbReference>
<comment type="caution">
    <text evidence="3">The sequence shown here is derived from an EMBL/GenBank/DDBJ whole genome shotgun (WGS) entry which is preliminary data.</text>
</comment>
<evidence type="ECO:0000313" key="4">
    <source>
        <dbReference type="Proteomes" id="UP000035909"/>
    </source>
</evidence>
<feature type="compositionally biased region" description="Low complexity" evidence="1">
    <location>
        <begin position="391"/>
        <end position="403"/>
    </location>
</feature>
<evidence type="ECO:0000256" key="1">
    <source>
        <dbReference type="SAM" id="MobiDB-lite"/>
    </source>
</evidence>
<dbReference type="PANTHER" id="PTHR30441:SF4">
    <property type="entry name" value="PROTEIN ASMA"/>
    <property type="match status" value="1"/>
</dbReference>
<name>A0A0J1HII1_9GAMM</name>
<feature type="region of interest" description="Disordered" evidence="1">
    <location>
        <begin position="383"/>
        <end position="409"/>
    </location>
</feature>
<sequence>MKKILFALLAIVLVAVIGIVALLALVDPNQFKPMIAEQVKKATGRELVMDGDISWRFFPSVGLDIGKTEFRNPAGFAEENLMRFDRAELSVSVLPLLSNQLEIGNVSLHGGRVFIQTLKSGKSNLDGLGQAKDESGSDTSAQDTAKDTANAPKQAWALSLEGIEIVDASAVIRDDKAGTLTQVDKLDFVLNRFAPGEWTAASFDVTGKNGELNFQAKGNTELMIAKAMDTAELKKLSLQAAVNDPKNDIRGFTLAMDQFKLGEWSAIEFAVEGQIPDLTFDAKGSTRLKMDPALTVVDVQALDMKADLKGAVLPRPEMKVALKTDATYQLKEQKATLSNLAADIDELSLTGKGSFKSANVPVIRIDLASDNIDLDAFLGTEKSAQEQAATPAEGGQKPQAPAAAKDKDAEPDLSALKTVDLAANVAIGKFKAANAKLSDVLLKLTIKNGVLNMSSLDAKLYQGSIHATAKLDANGKLPTYRVNKQIKGVQVHPLLMDVAQNDVLAGTGDISVNLSGTGLSESRIRQNVAGTLAINFSDGAIYGVNIPEMIREARATLKGKKADYVEEERKTDFSAMKATFKVGNGVASTDNIDVDSPLLRVDGKGSTNLMSEELNFLINTSLVATSKGQGGKDIDEVANLTVPIDVKGNWTEPKFGLNLAMLLKQNNELEKKAKKEVERGLEKLLGDKAKDEGVKDVADKLLKGLFN</sequence>
<dbReference type="EMBL" id="LDOU01000002">
    <property type="protein sequence ID" value="KLV11419.1"/>
    <property type="molecule type" value="Genomic_DNA"/>
</dbReference>
<proteinExistence type="predicted"/>
<dbReference type="GO" id="GO:0005886">
    <property type="term" value="C:plasma membrane"/>
    <property type="evidence" value="ECO:0007669"/>
    <property type="project" value="TreeGrafter"/>
</dbReference>
<evidence type="ECO:0000313" key="3">
    <source>
        <dbReference type="EMBL" id="KLV11419.1"/>
    </source>
</evidence>
<reference evidence="3 4" key="1">
    <citation type="submission" date="2015-05" db="EMBL/GenBank/DDBJ databases">
        <title>Photobacterium galathea sp. nov.</title>
        <authorList>
            <person name="Machado H."/>
            <person name="Gram L."/>
        </authorList>
    </citation>
    <scope>NUCLEOTIDE SEQUENCE [LARGE SCALE GENOMIC DNA]</scope>
    <source>
        <strain evidence="3 4">DSM 22954</strain>
    </source>
</reference>